<feature type="non-terminal residue" evidence="1">
    <location>
        <position position="117"/>
    </location>
</feature>
<proteinExistence type="predicted"/>
<keyword evidence="2" id="KW-1185">Reference proteome</keyword>
<name>A0A9P6IGQ3_9FUNG</name>
<organism evidence="1 2">
    <name type="scientific">Modicella reniformis</name>
    <dbReference type="NCBI Taxonomy" id="1440133"/>
    <lineage>
        <taxon>Eukaryota</taxon>
        <taxon>Fungi</taxon>
        <taxon>Fungi incertae sedis</taxon>
        <taxon>Mucoromycota</taxon>
        <taxon>Mortierellomycotina</taxon>
        <taxon>Mortierellomycetes</taxon>
        <taxon>Mortierellales</taxon>
        <taxon>Mortierellaceae</taxon>
        <taxon>Modicella</taxon>
    </lineage>
</organism>
<sequence length="117" mass="13031">PEVSLDEVWPQFVEADGSRDFDDLKPALARLCEAFKGKSWSDLESKLREDKCNTYLVATEDPISFGYTLVNLKAEPNQKYRVIPSFIKPGTVKSGRMAQGVASSYEDNLARLDQAGV</sequence>
<dbReference type="EMBL" id="JAAAHW010012320">
    <property type="protein sequence ID" value="KAF9914855.1"/>
    <property type="molecule type" value="Genomic_DNA"/>
</dbReference>
<dbReference type="AlphaFoldDB" id="A0A9P6IGQ3"/>
<feature type="non-terminal residue" evidence="1">
    <location>
        <position position="1"/>
    </location>
</feature>
<accession>A0A9P6IGQ3</accession>
<evidence type="ECO:0000313" key="1">
    <source>
        <dbReference type="EMBL" id="KAF9914855.1"/>
    </source>
</evidence>
<evidence type="ECO:0000313" key="2">
    <source>
        <dbReference type="Proteomes" id="UP000749646"/>
    </source>
</evidence>
<gene>
    <name evidence="1" type="ORF">BGZ65_001014</name>
</gene>
<dbReference type="OrthoDB" id="2391219at2759"/>
<comment type="caution">
    <text evidence="1">The sequence shown here is derived from an EMBL/GenBank/DDBJ whole genome shotgun (WGS) entry which is preliminary data.</text>
</comment>
<reference evidence="1" key="1">
    <citation type="journal article" date="2020" name="Fungal Divers.">
        <title>Resolving the Mortierellaceae phylogeny through synthesis of multi-gene phylogenetics and phylogenomics.</title>
        <authorList>
            <person name="Vandepol N."/>
            <person name="Liber J."/>
            <person name="Desiro A."/>
            <person name="Na H."/>
            <person name="Kennedy M."/>
            <person name="Barry K."/>
            <person name="Grigoriev I.V."/>
            <person name="Miller A.N."/>
            <person name="O'Donnell K."/>
            <person name="Stajich J.E."/>
            <person name="Bonito G."/>
        </authorList>
    </citation>
    <scope>NUCLEOTIDE SEQUENCE</scope>
    <source>
        <strain evidence="1">MES-2147</strain>
    </source>
</reference>
<protein>
    <submittedName>
        <fullName evidence="1">Uncharacterized protein</fullName>
    </submittedName>
</protein>
<dbReference type="Proteomes" id="UP000749646">
    <property type="component" value="Unassembled WGS sequence"/>
</dbReference>